<dbReference type="RefSeq" id="WP_317477003.1">
    <property type="nucleotide sequence ID" value="NZ_JARQTW010000008.1"/>
</dbReference>
<dbReference type="PANTHER" id="PTHR11706">
    <property type="entry name" value="SOLUTE CARRIER PROTEIN FAMILY 11 MEMBER"/>
    <property type="match status" value="1"/>
</dbReference>
<comment type="subcellular location">
    <subcellularLocation>
        <location evidence="1">Membrane</location>
        <topology evidence="1">Multi-pass membrane protein</topology>
    </subcellularLocation>
</comment>
<feature type="transmembrane region" description="Helical" evidence="5">
    <location>
        <begin position="316"/>
        <end position="332"/>
    </location>
</feature>
<dbReference type="GO" id="GO:0034755">
    <property type="term" value="P:iron ion transmembrane transport"/>
    <property type="evidence" value="ECO:0007669"/>
    <property type="project" value="TreeGrafter"/>
</dbReference>
<evidence type="ECO:0000313" key="7">
    <source>
        <dbReference type="Proteomes" id="UP001214976"/>
    </source>
</evidence>
<name>A0AAW6Q8P1_9PAST</name>
<feature type="transmembrane region" description="Helical" evidence="5">
    <location>
        <begin position="271"/>
        <end position="296"/>
    </location>
</feature>
<dbReference type="Proteomes" id="UP001214976">
    <property type="component" value="Unassembled WGS sequence"/>
</dbReference>
<dbReference type="PANTHER" id="PTHR11706:SF2">
    <property type="entry name" value="TRANSPORTER PROTEIN"/>
    <property type="match status" value="1"/>
</dbReference>
<dbReference type="EMBL" id="JARQTW010000008">
    <property type="protein sequence ID" value="MDG2949874.1"/>
    <property type="molecule type" value="Genomic_DNA"/>
</dbReference>
<dbReference type="AlphaFoldDB" id="A0AAW6Q8P1"/>
<gene>
    <name evidence="6" type="ORF">P7M15_04975</name>
</gene>
<feature type="transmembrane region" description="Helical" evidence="5">
    <location>
        <begin position="338"/>
        <end position="361"/>
    </location>
</feature>
<keyword evidence="3 5" id="KW-1133">Transmembrane helix</keyword>
<evidence type="ECO:0000256" key="2">
    <source>
        <dbReference type="ARBA" id="ARBA00022692"/>
    </source>
</evidence>
<dbReference type="GO" id="GO:0005384">
    <property type="term" value="F:manganese ion transmembrane transporter activity"/>
    <property type="evidence" value="ECO:0007669"/>
    <property type="project" value="TreeGrafter"/>
</dbReference>
<evidence type="ECO:0000313" key="6">
    <source>
        <dbReference type="EMBL" id="MDG2949874.1"/>
    </source>
</evidence>
<feature type="transmembrane region" description="Helical" evidence="5">
    <location>
        <begin position="117"/>
        <end position="138"/>
    </location>
</feature>
<keyword evidence="4 5" id="KW-0472">Membrane</keyword>
<organism evidence="6 7">
    <name type="scientific">Exercitatus varius</name>
    <dbReference type="NCBI Taxonomy" id="67857"/>
    <lineage>
        <taxon>Bacteria</taxon>
        <taxon>Pseudomonadati</taxon>
        <taxon>Pseudomonadota</taxon>
        <taxon>Gammaproteobacteria</taxon>
        <taxon>Pasteurellales</taxon>
        <taxon>Pasteurellaceae</taxon>
        <taxon>Exercitatus</taxon>
    </lineage>
</organism>
<reference evidence="6" key="1">
    <citation type="submission" date="2023-03" db="EMBL/GenBank/DDBJ databases">
        <title>Classification of Bisgaard taxon 6 and taxon 10 as Exercitatus varius gen. nov., spec. nov.</title>
        <authorList>
            <person name="Christensen H."/>
        </authorList>
    </citation>
    <scope>NUCLEOTIDE SEQUENCE</scope>
    <source>
        <strain evidence="6">86116</strain>
    </source>
</reference>
<protein>
    <submittedName>
        <fullName evidence="6">Divalent metal cation transporter</fullName>
    </submittedName>
</protein>
<feature type="transmembrane region" description="Helical" evidence="5">
    <location>
        <begin position="373"/>
        <end position="395"/>
    </location>
</feature>
<evidence type="ECO:0000256" key="3">
    <source>
        <dbReference type="ARBA" id="ARBA00022989"/>
    </source>
</evidence>
<proteinExistence type="predicted"/>
<feature type="transmembrane region" description="Helical" evidence="5">
    <location>
        <begin position="189"/>
        <end position="208"/>
    </location>
</feature>
<dbReference type="Pfam" id="PF01566">
    <property type="entry name" value="Nramp"/>
    <property type="match status" value="1"/>
</dbReference>
<accession>A0AAW6Q8P1</accession>
<keyword evidence="2 5" id="KW-0812">Transmembrane</keyword>
<feature type="transmembrane region" description="Helical" evidence="5">
    <location>
        <begin position="44"/>
        <end position="62"/>
    </location>
</feature>
<sequence>MKTEKSTSNIRHRRNAVLGAAFLMATSAIGPGFLTQTAVFTQNLAASFGFVILLSILLDIGAQLNIWRIIAVSERKAQDIANLVFPGAGYFLAVLIVMGGLAFNIGNVGGAGLGLNILTGVSPETGAVISAVIAIGIFIVKEAGSVMDRFAQMMGFIMIALTTYVAFRSHPPVGEAVIRTFVPEALDPIAIVTLVGGTVGGYITFAGAHRLLDAGIKGPSALPDVSRSSVSAILIASVMRIVLFLAVLGVVSQGVMLDPKNPAVTPFQHVAGNFGAIIFGVVIWAASITSVVGAAYTSVSFISGFNKQIEANRNKWIIGFIIVSTAVLVTVGRPAQVLVFVGALNGLILPIALALILLAAYRSHIVGNYRHPKSLAVIGWTVAVLMAVLSAQTLAKYISTLVG</sequence>
<evidence type="ECO:0000256" key="5">
    <source>
        <dbReference type="SAM" id="Phobius"/>
    </source>
</evidence>
<feature type="transmembrane region" description="Helical" evidence="5">
    <location>
        <begin position="229"/>
        <end position="251"/>
    </location>
</feature>
<dbReference type="InterPro" id="IPR001046">
    <property type="entry name" value="NRAMP_fam"/>
</dbReference>
<evidence type="ECO:0000256" key="1">
    <source>
        <dbReference type="ARBA" id="ARBA00004141"/>
    </source>
</evidence>
<feature type="transmembrane region" description="Helical" evidence="5">
    <location>
        <begin position="83"/>
        <end position="105"/>
    </location>
</feature>
<comment type="caution">
    <text evidence="6">The sequence shown here is derived from an EMBL/GenBank/DDBJ whole genome shotgun (WGS) entry which is preliminary data.</text>
</comment>
<dbReference type="GO" id="GO:0015086">
    <property type="term" value="F:cadmium ion transmembrane transporter activity"/>
    <property type="evidence" value="ECO:0007669"/>
    <property type="project" value="TreeGrafter"/>
</dbReference>
<dbReference type="GO" id="GO:0005886">
    <property type="term" value="C:plasma membrane"/>
    <property type="evidence" value="ECO:0007669"/>
    <property type="project" value="TreeGrafter"/>
</dbReference>
<feature type="transmembrane region" description="Helical" evidence="5">
    <location>
        <begin position="150"/>
        <end position="169"/>
    </location>
</feature>
<evidence type="ECO:0000256" key="4">
    <source>
        <dbReference type="ARBA" id="ARBA00023136"/>
    </source>
</evidence>